<evidence type="ECO:0000256" key="3">
    <source>
        <dbReference type="ARBA" id="ARBA00022741"/>
    </source>
</evidence>
<dbReference type="InterPro" id="IPR027417">
    <property type="entry name" value="P-loop_NTPase"/>
</dbReference>
<evidence type="ECO:0000259" key="8">
    <source>
        <dbReference type="PROSITE" id="PS50051"/>
    </source>
</evidence>
<dbReference type="InterPro" id="IPR018525">
    <property type="entry name" value="MCM_CS"/>
</dbReference>
<dbReference type="PANTHER" id="PTHR11630">
    <property type="entry name" value="DNA REPLICATION LICENSING FACTOR MCM FAMILY MEMBER"/>
    <property type="match status" value="1"/>
</dbReference>
<evidence type="ECO:0000256" key="5">
    <source>
        <dbReference type="ARBA" id="ARBA00022840"/>
    </source>
</evidence>
<dbReference type="GO" id="GO:0003697">
    <property type="term" value="F:single-stranded DNA binding"/>
    <property type="evidence" value="ECO:0007669"/>
    <property type="project" value="TreeGrafter"/>
</dbReference>
<dbReference type="OrthoDB" id="3207464at2759"/>
<dbReference type="InterPro" id="IPR041562">
    <property type="entry name" value="MCM_lid"/>
</dbReference>
<dbReference type="Pfam" id="PF17855">
    <property type="entry name" value="MCM_lid"/>
    <property type="match status" value="1"/>
</dbReference>
<dbReference type="GO" id="GO:0000727">
    <property type="term" value="P:double-strand break repair via break-induced replication"/>
    <property type="evidence" value="ECO:0007669"/>
    <property type="project" value="TreeGrafter"/>
</dbReference>
<proteinExistence type="inferred from homology"/>
<dbReference type="PROSITE" id="PS00847">
    <property type="entry name" value="MCM_1"/>
    <property type="match status" value="1"/>
</dbReference>
<dbReference type="AlphaFoldDB" id="A0A6P6Y5U8"/>
<evidence type="ECO:0000256" key="7">
    <source>
        <dbReference type="RuleBase" id="RU004070"/>
    </source>
</evidence>
<sequence length="392" mass="43374">MAPTPIFQIRAENIGHLLRVGGVVSKITAIRPRIKVACYYCELCNANFYEPVTGVELYNRLALSLAPSIFGHLDIKKILLLQLVGGVNFMTDSAFKVRGDIHVLLLGDPGIAKSQLLKRVAALCPRSSYTCGKGASGVGLTAAVVRDTMTGELVLEGGAIVLADRGVCCIDEFDKMDETDRSAIHEVMEQQTVSISKAGLVATLNARTRLLAAANPVTGSYDITRSAIYNIGLPAALLSRFDVVVIALDNFASKEYDFVMAHHVLNIHRGTPNEYIEVQQKFFKTFSDDEMRGLIELAQELNPTLTDAIVEQIAEYYVRSRTEEKTLGYNYDEITFVTPRYLLAIIRLSQALARLRFAHAVEECDFHEAVRLMKASKESPNCSRRAEPARRE</sequence>
<dbReference type="InterPro" id="IPR031327">
    <property type="entry name" value="MCM"/>
</dbReference>
<dbReference type="SUPFAM" id="SSF52540">
    <property type="entry name" value="P-loop containing nucleoside triphosphate hydrolases"/>
    <property type="match status" value="1"/>
</dbReference>
<gene>
    <name evidence="10" type="primary">LOC113794456</name>
</gene>
<dbReference type="Pfam" id="PF00493">
    <property type="entry name" value="MCM"/>
    <property type="match status" value="1"/>
</dbReference>
<evidence type="ECO:0000256" key="2">
    <source>
        <dbReference type="ARBA" id="ARBA00022705"/>
    </source>
</evidence>
<feature type="domain" description="MCM C-terminal AAA(+) ATPase" evidence="8">
    <location>
        <begin position="57"/>
        <end position="264"/>
    </location>
</feature>
<keyword evidence="5 7" id="KW-0067">ATP-binding</keyword>
<dbReference type="GO" id="GO:0006271">
    <property type="term" value="P:DNA strand elongation involved in DNA replication"/>
    <property type="evidence" value="ECO:0007669"/>
    <property type="project" value="TreeGrafter"/>
</dbReference>
<name>A0A6P6Y5U8_DERPT</name>
<evidence type="ECO:0000313" key="10">
    <source>
        <dbReference type="RefSeq" id="XP_027200376.1"/>
    </source>
</evidence>
<dbReference type="PROSITE" id="PS50051">
    <property type="entry name" value="MCM_2"/>
    <property type="match status" value="1"/>
</dbReference>
<organism evidence="9 10">
    <name type="scientific">Dermatophagoides pteronyssinus</name>
    <name type="common">European house dust mite</name>
    <dbReference type="NCBI Taxonomy" id="6956"/>
    <lineage>
        <taxon>Eukaryota</taxon>
        <taxon>Metazoa</taxon>
        <taxon>Ecdysozoa</taxon>
        <taxon>Arthropoda</taxon>
        <taxon>Chelicerata</taxon>
        <taxon>Arachnida</taxon>
        <taxon>Acari</taxon>
        <taxon>Acariformes</taxon>
        <taxon>Sarcoptiformes</taxon>
        <taxon>Astigmata</taxon>
        <taxon>Psoroptidia</taxon>
        <taxon>Analgoidea</taxon>
        <taxon>Pyroglyphidae</taxon>
        <taxon>Dermatophagoidinae</taxon>
        <taxon>Dermatophagoides</taxon>
    </lineage>
</organism>
<dbReference type="SMART" id="SM00350">
    <property type="entry name" value="MCM"/>
    <property type="match status" value="1"/>
</dbReference>
<dbReference type="InterPro" id="IPR012340">
    <property type="entry name" value="NA-bd_OB-fold"/>
</dbReference>
<dbReference type="EC" id="3.6.4.12" evidence="1"/>
<dbReference type="InterPro" id="IPR033762">
    <property type="entry name" value="MCM_OB"/>
</dbReference>
<dbReference type="GO" id="GO:0005634">
    <property type="term" value="C:nucleus"/>
    <property type="evidence" value="ECO:0007669"/>
    <property type="project" value="TreeGrafter"/>
</dbReference>
<comment type="similarity">
    <text evidence="7">Belongs to the MCM family.</text>
</comment>
<dbReference type="Pfam" id="PF17207">
    <property type="entry name" value="MCM_OB"/>
    <property type="match status" value="1"/>
</dbReference>
<keyword evidence="4" id="KW-0347">Helicase</keyword>
<dbReference type="Gene3D" id="3.40.50.300">
    <property type="entry name" value="P-loop containing nucleotide triphosphate hydrolases"/>
    <property type="match status" value="1"/>
</dbReference>
<dbReference type="GO" id="GO:0005524">
    <property type="term" value="F:ATP binding"/>
    <property type="evidence" value="ECO:0007669"/>
    <property type="project" value="UniProtKB-KW"/>
</dbReference>
<dbReference type="KEGG" id="dpte:113794456"/>
<keyword evidence="4" id="KW-0378">Hydrolase</keyword>
<dbReference type="SMART" id="SM00382">
    <property type="entry name" value="AAA"/>
    <property type="match status" value="1"/>
</dbReference>
<dbReference type="InterPro" id="IPR003593">
    <property type="entry name" value="AAA+_ATPase"/>
</dbReference>
<dbReference type="OMA" id="HAVEECD"/>
<keyword evidence="9" id="KW-1185">Reference proteome</keyword>
<dbReference type="PRINTS" id="PR01657">
    <property type="entry name" value="MCMFAMILY"/>
</dbReference>
<keyword evidence="3 7" id="KW-0547">Nucleotide-binding</keyword>
<keyword evidence="2" id="KW-0235">DNA replication</keyword>
<keyword evidence="6 7" id="KW-0238">DNA-binding</keyword>
<evidence type="ECO:0000256" key="6">
    <source>
        <dbReference type="ARBA" id="ARBA00023125"/>
    </source>
</evidence>
<dbReference type="RefSeq" id="XP_027200376.1">
    <property type="nucleotide sequence ID" value="XM_027344575.1"/>
</dbReference>
<dbReference type="GO" id="GO:0042555">
    <property type="term" value="C:MCM complex"/>
    <property type="evidence" value="ECO:0007669"/>
    <property type="project" value="TreeGrafter"/>
</dbReference>
<dbReference type="GO" id="GO:0006270">
    <property type="term" value="P:DNA replication initiation"/>
    <property type="evidence" value="ECO:0007669"/>
    <property type="project" value="TreeGrafter"/>
</dbReference>
<dbReference type="InterPro" id="IPR001208">
    <property type="entry name" value="MCM_dom"/>
</dbReference>
<dbReference type="PANTHER" id="PTHR11630:SF26">
    <property type="entry name" value="DNA REPLICATION LICENSING FACTOR MCM7"/>
    <property type="match status" value="1"/>
</dbReference>
<dbReference type="GO" id="GO:0017116">
    <property type="term" value="F:single-stranded DNA helicase activity"/>
    <property type="evidence" value="ECO:0007669"/>
    <property type="project" value="TreeGrafter"/>
</dbReference>
<evidence type="ECO:0000256" key="4">
    <source>
        <dbReference type="ARBA" id="ARBA00022806"/>
    </source>
</evidence>
<evidence type="ECO:0000256" key="1">
    <source>
        <dbReference type="ARBA" id="ARBA00012551"/>
    </source>
</evidence>
<protein>
    <recommendedName>
        <fullName evidence="1">DNA helicase</fullName>
        <ecNumber evidence="1">3.6.4.12</ecNumber>
    </recommendedName>
</protein>
<evidence type="ECO:0000313" key="9">
    <source>
        <dbReference type="Proteomes" id="UP000515146"/>
    </source>
</evidence>
<reference evidence="10" key="1">
    <citation type="submission" date="2025-08" db="UniProtKB">
        <authorList>
            <consortium name="RefSeq"/>
        </authorList>
    </citation>
    <scope>IDENTIFICATION</scope>
    <source>
        <strain evidence="10">Airmid</strain>
    </source>
</reference>
<dbReference type="InParanoid" id="A0A6P6Y5U8"/>
<dbReference type="SUPFAM" id="SSF50249">
    <property type="entry name" value="Nucleic acid-binding proteins"/>
    <property type="match status" value="1"/>
</dbReference>
<accession>A0A6P6Y5U8</accession>
<dbReference type="Proteomes" id="UP000515146">
    <property type="component" value="Unplaced"/>
</dbReference>